<keyword evidence="1" id="KW-0812">Transmembrane</keyword>
<reference evidence="3" key="1">
    <citation type="submission" date="2022-07" db="EMBL/GenBank/DDBJ databases">
        <authorList>
            <person name="Macas J."/>
            <person name="Novak P."/>
            <person name="Neumann P."/>
        </authorList>
    </citation>
    <scope>NUCLEOTIDE SEQUENCE</scope>
</reference>
<dbReference type="PANTHER" id="PTHR33390">
    <property type="entry name" value="STRESS UP-REGULATED NOD 19 PROTEIN"/>
    <property type="match status" value="1"/>
</dbReference>
<dbReference type="Pfam" id="PF07712">
    <property type="entry name" value="SURNod19"/>
    <property type="match status" value="1"/>
</dbReference>
<evidence type="ECO:0000313" key="4">
    <source>
        <dbReference type="Proteomes" id="UP001152484"/>
    </source>
</evidence>
<protein>
    <recommendedName>
        <fullName evidence="5">MtN19-like protein</fullName>
    </recommendedName>
</protein>
<dbReference type="AlphaFoldDB" id="A0A9P1EJF8"/>
<keyword evidence="1" id="KW-0472">Membrane</keyword>
<evidence type="ECO:0000256" key="1">
    <source>
        <dbReference type="SAM" id="Phobius"/>
    </source>
</evidence>
<comment type="caution">
    <text evidence="3">The sequence shown here is derived from an EMBL/GenBank/DDBJ whole genome shotgun (WGS) entry which is preliminary data.</text>
</comment>
<sequence>MKTELRSRTSLLLLLHLAISAIPLSSQKQAGNNGNVNDNGMKTATFRSPAFELEPGSVENKFYYDVGFPKGHIAVKGFDAEVVDEAGNSIPLYETYLHHWVVGRYYRLKGGADDARPGAILVRNSGICPGLSQYFGLGSETRKTDTRIPDPYGIEVGKAEDVPEGYEEAWLLNVHAIDTREAVDRLGCTECRCALYNVSVDENGQALEKDYVGGLRCCYDGTRCRVNAAQGTGRRRRLYLQYTVTYLHWDSSFLPLKIYIFDVTDSWKNTTSASNGHHCKIEYNVDSCSADVANDGLCIHTQSASSSLPNGGDLIYGVAHQHTGGVGSTLYGEDGRTICSSVPIYGNGMEPGNEAGFIVGMTTCYPQPGSVKIAKGEKLTIVSNYSSSQSHTGVMGLFYILVAEPLQTDDAVNPMYGIWGFLALCGVAVLLVAAILIKRSRGREDGYESLVA</sequence>
<evidence type="ECO:0008006" key="5">
    <source>
        <dbReference type="Google" id="ProtNLM"/>
    </source>
</evidence>
<dbReference type="PANTHER" id="PTHR33390:SF1">
    <property type="entry name" value="STRESS UP-REGULATED NOD 19 PROTEIN"/>
    <property type="match status" value="1"/>
</dbReference>
<feature type="signal peptide" evidence="2">
    <location>
        <begin position="1"/>
        <end position="26"/>
    </location>
</feature>
<feature type="transmembrane region" description="Helical" evidence="1">
    <location>
        <begin position="416"/>
        <end position="437"/>
    </location>
</feature>
<feature type="chain" id="PRO_5040254314" description="MtN19-like protein" evidence="2">
    <location>
        <begin position="27"/>
        <end position="452"/>
    </location>
</feature>
<keyword evidence="4" id="KW-1185">Reference proteome</keyword>
<organism evidence="3 4">
    <name type="scientific">Cuscuta europaea</name>
    <name type="common">European dodder</name>
    <dbReference type="NCBI Taxonomy" id="41803"/>
    <lineage>
        <taxon>Eukaryota</taxon>
        <taxon>Viridiplantae</taxon>
        <taxon>Streptophyta</taxon>
        <taxon>Embryophyta</taxon>
        <taxon>Tracheophyta</taxon>
        <taxon>Spermatophyta</taxon>
        <taxon>Magnoliopsida</taxon>
        <taxon>eudicotyledons</taxon>
        <taxon>Gunneridae</taxon>
        <taxon>Pentapetalae</taxon>
        <taxon>asterids</taxon>
        <taxon>lamiids</taxon>
        <taxon>Solanales</taxon>
        <taxon>Convolvulaceae</taxon>
        <taxon>Cuscuteae</taxon>
        <taxon>Cuscuta</taxon>
        <taxon>Cuscuta subgen. Cuscuta</taxon>
    </lineage>
</organism>
<dbReference type="EMBL" id="CAMAPE010000054">
    <property type="protein sequence ID" value="CAH9111177.1"/>
    <property type="molecule type" value="Genomic_DNA"/>
</dbReference>
<evidence type="ECO:0000256" key="2">
    <source>
        <dbReference type="SAM" id="SignalP"/>
    </source>
</evidence>
<keyword evidence="1" id="KW-1133">Transmembrane helix</keyword>
<dbReference type="OrthoDB" id="1923469at2759"/>
<dbReference type="Proteomes" id="UP001152484">
    <property type="component" value="Unassembled WGS sequence"/>
</dbReference>
<name>A0A9P1EJF8_CUSEU</name>
<keyword evidence="2" id="KW-0732">Signal</keyword>
<proteinExistence type="predicted"/>
<gene>
    <name evidence="3" type="ORF">CEURO_LOCUS19122</name>
</gene>
<evidence type="ECO:0000313" key="3">
    <source>
        <dbReference type="EMBL" id="CAH9111177.1"/>
    </source>
</evidence>
<dbReference type="InterPro" id="IPR011692">
    <property type="entry name" value="Stress_up-reg_Nod19"/>
</dbReference>
<accession>A0A9P1EJF8</accession>